<dbReference type="OrthoDB" id="66510at2759"/>
<reference evidence="1" key="1">
    <citation type="journal article" date="2020" name="Stud. Mycol.">
        <title>101 Dothideomycetes genomes: a test case for predicting lifestyles and emergence of pathogens.</title>
        <authorList>
            <person name="Haridas S."/>
            <person name="Albert R."/>
            <person name="Binder M."/>
            <person name="Bloem J."/>
            <person name="Labutti K."/>
            <person name="Salamov A."/>
            <person name="Andreopoulos B."/>
            <person name="Baker S."/>
            <person name="Barry K."/>
            <person name="Bills G."/>
            <person name="Bluhm B."/>
            <person name="Cannon C."/>
            <person name="Castanera R."/>
            <person name="Culley D."/>
            <person name="Daum C."/>
            <person name="Ezra D."/>
            <person name="Gonzalez J."/>
            <person name="Henrissat B."/>
            <person name="Kuo A."/>
            <person name="Liang C."/>
            <person name="Lipzen A."/>
            <person name="Lutzoni F."/>
            <person name="Magnuson J."/>
            <person name="Mondo S."/>
            <person name="Nolan M."/>
            <person name="Ohm R."/>
            <person name="Pangilinan J."/>
            <person name="Park H.-J."/>
            <person name="Ramirez L."/>
            <person name="Alfaro M."/>
            <person name="Sun H."/>
            <person name="Tritt A."/>
            <person name="Yoshinaga Y."/>
            <person name="Zwiers L.-H."/>
            <person name="Turgeon B."/>
            <person name="Goodwin S."/>
            <person name="Spatafora J."/>
            <person name="Crous P."/>
            <person name="Grigoriev I."/>
        </authorList>
    </citation>
    <scope>NUCLEOTIDE SEQUENCE</scope>
    <source>
        <strain evidence="1">CBS 130266</strain>
    </source>
</reference>
<sequence>MSTAIWPHVAAEELSRVQDLSLANELKWLLDALQDTLKSLKAGLEECAYLLAPTEHGSTLVVSSHRSESLKGFITRVGTRIVKGDIKLRLASLPIPKAYTSYPLAVSSAPHAPPLVLEQLTAARTLINACLDVVDASTWAGDSGDPHFISGQMRLLDVNIHEAKAALKGGADSEASTWWSSLIDENTFDPPLPSNLSFHLSILDAAVLLEVRTLELVTSTTPDHHSAFSFRDRVAVALGASKAQPHDEMGAVFVYKGQKVTVREKLRVESQDPNLMAAMAKLNALERSVALGRKALDMVMEKDD</sequence>
<protein>
    <recommendedName>
        <fullName evidence="3">RAVE subunit 2/Rogdi</fullName>
    </recommendedName>
</protein>
<evidence type="ECO:0008006" key="3">
    <source>
        <dbReference type="Google" id="ProtNLM"/>
    </source>
</evidence>
<dbReference type="Pfam" id="PF10259">
    <property type="entry name" value="Rogdi_lz"/>
    <property type="match status" value="1"/>
</dbReference>
<dbReference type="PANTHER" id="PTHR13618">
    <property type="entry name" value="LEUCINE ZIPPER CONTAINING TRANSCRIPTION FACTOR LZF1"/>
    <property type="match status" value="1"/>
</dbReference>
<dbReference type="GO" id="GO:0043291">
    <property type="term" value="C:RAVE complex"/>
    <property type="evidence" value="ECO:0007669"/>
    <property type="project" value="TreeGrafter"/>
</dbReference>
<proteinExistence type="predicted"/>
<dbReference type="EMBL" id="MU007023">
    <property type="protein sequence ID" value="KAF2433010.1"/>
    <property type="molecule type" value="Genomic_DNA"/>
</dbReference>
<accession>A0A9P4U0Q3</accession>
<dbReference type="InterPro" id="IPR028241">
    <property type="entry name" value="RAVE2/Rogdi"/>
</dbReference>
<dbReference type="PANTHER" id="PTHR13618:SF1">
    <property type="entry name" value="PROTEIN ROGDI HOMOLOG"/>
    <property type="match status" value="1"/>
</dbReference>
<gene>
    <name evidence="1" type="ORF">EJ08DRAFT_647758</name>
</gene>
<organism evidence="1 2">
    <name type="scientific">Tothia fuscella</name>
    <dbReference type="NCBI Taxonomy" id="1048955"/>
    <lineage>
        <taxon>Eukaryota</taxon>
        <taxon>Fungi</taxon>
        <taxon>Dikarya</taxon>
        <taxon>Ascomycota</taxon>
        <taxon>Pezizomycotina</taxon>
        <taxon>Dothideomycetes</taxon>
        <taxon>Pleosporomycetidae</taxon>
        <taxon>Venturiales</taxon>
        <taxon>Cylindrosympodiaceae</taxon>
        <taxon>Tothia</taxon>
    </lineage>
</organism>
<dbReference type="AlphaFoldDB" id="A0A9P4U0Q3"/>
<name>A0A9P4U0Q3_9PEZI</name>
<comment type="caution">
    <text evidence="1">The sequence shown here is derived from an EMBL/GenBank/DDBJ whole genome shotgun (WGS) entry which is preliminary data.</text>
</comment>
<evidence type="ECO:0000313" key="1">
    <source>
        <dbReference type="EMBL" id="KAF2433010.1"/>
    </source>
</evidence>
<dbReference type="Proteomes" id="UP000800235">
    <property type="component" value="Unassembled WGS sequence"/>
</dbReference>
<evidence type="ECO:0000313" key="2">
    <source>
        <dbReference type="Proteomes" id="UP000800235"/>
    </source>
</evidence>
<keyword evidence="2" id="KW-1185">Reference proteome</keyword>